<proteinExistence type="predicted"/>
<evidence type="ECO:0000259" key="8">
    <source>
        <dbReference type="Pfam" id="PF00931"/>
    </source>
</evidence>
<evidence type="ECO:0000256" key="2">
    <source>
        <dbReference type="ARBA" id="ARBA00004496"/>
    </source>
</evidence>
<name>A0A438D5B7_VITVI</name>
<dbReference type="GO" id="GO:0043531">
    <property type="term" value="F:ADP binding"/>
    <property type="evidence" value="ECO:0007669"/>
    <property type="project" value="InterPro"/>
</dbReference>
<comment type="function">
    <text evidence="1">Confers resistance to late blight (Phytophthora infestans) races carrying the avirulence gene Avr1. Resistance proteins guard the plant against pathogens that contain an appropriate avirulence protein via an indirect interaction with this avirulence protein. That triggers a defense system including the hypersensitive response, which restricts the pathogen growth.</text>
</comment>
<evidence type="ECO:0000256" key="6">
    <source>
        <dbReference type="ARBA" id="ARBA00022741"/>
    </source>
</evidence>
<dbReference type="PANTHER" id="PTHR23155:SF1152">
    <property type="entry name" value="AAA+ ATPASE DOMAIN-CONTAINING PROTEIN"/>
    <property type="match status" value="1"/>
</dbReference>
<dbReference type="InterPro" id="IPR032675">
    <property type="entry name" value="LRR_dom_sf"/>
</dbReference>
<evidence type="ECO:0000313" key="13">
    <source>
        <dbReference type="Proteomes" id="UP000288805"/>
    </source>
</evidence>
<dbReference type="InterPro" id="IPR041118">
    <property type="entry name" value="Rx_N"/>
</dbReference>
<dbReference type="OrthoDB" id="6161812at2759"/>
<evidence type="ECO:0000256" key="5">
    <source>
        <dbReference type="ARBA" id="ARBA00022737"/>
    </source>
</evidence>
<dbReference type="PANTHER" id="PTHR23155">
    <property type="entry name" value="DISEASE RESISTANCE PROTEIN RP"/>
    <property type="match status" value="1"/>
</dbReference>
<dbReference type="InterPro" id="IPR002182">
    <property type="entry name" value="NB-ARC"/>
</dbReference>
<dbReference type="Gene3D" id="1.10.10.10">
    <property type="entry name" value="Winged helix-like DNA-binding domain superfamily/Winged helix DNA-binding domain"/>
    <property type="match status" value="1"/>
</dbReference>
<protein>
    <submittedName>
        <fullName evidence="12">Disease resistance protein RPP13</fullName>
    </submittedName>
</protein>
<dbReference type="InterPro" id="IPR044974">
    <property type="entry name" value="Disease_R_plants"/>
</dbReference>
<comment type="subcellular location">
    <subcellularLocation>
        <location evidence="2">Cytoplasm</location>
    </subcellularLocation>
</comment>
<reference evidence="12 13" key="1">
    <citation type="journal article" date="2018" name="PLoS Genet.">
        <title>Population sequencing reveals clonal diversity and ancestral inbreeding in the grapevine cultivar Chardonnay.</title>
        <authorList>
            <person name="Roach M.J."/>
            <person name="Johnson D.L."/>
            <person name="Bohlmann J."/>
            <person name="van Vuuren H.J."/>
            <person name="Jones S.J."/>
            <person name="Pretorius I.S."/>
            <person name="Schmidt S.A."/>
            <person name="Borneman A.R."/>
        </authorList>
    </citation>
    <scope>NUCLEOTIDE SEQUENCE [LARGE SCALE GENOMIC DNA]</scope>
    <source>
        <strain evidence="13">cv. Chardonnay</strain>
        <tissue evidence="12">Leaf</tissue>
    </source>
</reference>
<dbReference type="SUPFAM" id="SSF52058">
    <property type="entry name" value="L domain-like"/>
    <property type="match status" value="1"/>
</dbReference>
<dbReference type="GO" id="GO:0009626">
    <property type="term" value="P:plant-type hypersensitive response"/>
    <property type="evidence" value="ECO:0007669"/>
    <property type="project" value="UniProtKB-KW"/>
</dbReference>
<feature type="domain" description="NB-ARC" evidence="8">
    <location>
        <begin position="184"/>
        <end position="352"/>
    </location>
</feature>
<dbReference type="FunFam" id="1.10.10.10:FF:000322">
    <property type="entry name" value="Probable disease resistance protein At1g63360"/>
    <property type="match status" value="1"/>
</dbReference>
<accession>A0A438D5B7</accession>
<dbReference type="CDD" id="cd14798">
    <property type="entry name" value="RX-CC_like"/>
    <property type="match status" value="1"/>
</dbReference>
<dbReference type="KEGG" id="vvi:100258459"/>
<evidence type="ECO:0000259" key="10">
    <source>
        <dbReference type="Pfam" id="PF23559"/>
    </source>
</evidence>
<dbReference type="EMBL" id="QGNW01001791">
    <property type="protein sequence ID" value="RVW30626.1"/>
    <property type="molecule type" value="Genomic_DNA"/>
</dbReference>
<keyword evidence="6" id="KW-0547">Nucleotide-binding</keyword>
<dbReference type="Gene3D" id="3.40.50.300">
    <property type="entry name" value="P-loop containing nucleotide triphosphate hydrolases"/>
    <property type="match status" value="1"/>
</dbReference>
<dbReference type="InterPro" id="IPR027417">
    <property type="entry name" value="P-loop_NTPase"/>
</dbReference>
<dbReference type="SUPFAM" id="SSF52540">
    <property type="entry name" value="P-loop containing nucleoside triphosphate hydrolases"/>
    <property type="match status" value="1"/>
</dbReference>
<dbReference type="PRINTS" id="PR00364">
    <property type="entry name" value="DISEASERSIST"/>
</dbReference>
<evidence type="ECO:0000256" key="1">
    <source>
        <dbReference type="ARBA" id="ARBA00002074"/>
    </source>
</evidence>
<dbReference type="Pfam" id="PF18052">
    <property type="entry name" value="Rx_N"/>
    <property type="match status" value="1"/>
</dbReference>
<keyword evidence="5" id="KW-0677">Repeat</keyword>
<evidence type="ECO:0000259" key="9">
    <source>
        <dbReference type="Pfam" id="PF18052"/>
    </source>
</evidence>
<evidence type="ECO:0000256" key="7">
    <source>
        <dbReference type="ARBA" id="ARBA00022821"/>
    </source>
</evidence>
<comment type="caution">
    <text evidence="12">The sequence shown here is derived from an EMBL/GenBank/DDBJ whole genome shotgun (WGS) entry which is preliminary data.</text>
</comment>
<evidence type="ECO:0000313" key="12">
    <source>
        <dbReference type="EMBL" id="RVW30626.1"/>
    </source>
</evidence>
<dbReference type="Pfam" id="PF23598">
    <property type="entry name" value="LRR_14"/>
    <property type="match status" value="1"/>
</dbReference>
<feature type="domain" description="Disease resistance protein winged helix" evidence="10">
    <location>
        <begin position="437"/>
        <end position="508"/>
    </location>
</feature>
<organism evidence="12 13">
    <name type="scientific">Vitis vinifera</name>
    <name type="common">Grape</name>
    <dbReference type="NCBI Taxonomy" id="29760"/>
    <lineage>
        <taxon>Eukaryota</taxon>
        <taxon>Viridiplantae</taxon>
        <taxon>Streptophyta</taxon>
        <taxon>Embryophyta</taxon>
        <taxon>Tracheophyta</taxon>
        <taxon>Spermatophyta</taxon>
        <taxon>Magnoliopsida</taxon>
        <taxon>eudicotyledons</taxon>
        <taxon>Gunneridae</taxon>
        <taxon>Pentapetalae</taxon>
        <taxon>rosids</taxon>
        <taxon>Vitales</taxon>
        <taxon>Vitaceae</taxon>
        <taxon>Viteae</taxon>
        <taxon>Vitis</taxon>
    </lineage>
</organism>
<dbReference type="AlphaFoldDB" id="A0A438D5B7"/>
<dbReference type="FunFam" id="3.40.50.300:FF:001091">
    <property type="entry name" value="Probable disease resistance protein At1g61300"/>
    <property type="match status" value="1"/>
</dbReference>
<feature type="domain" description="Disease resistance N-terminal" evidence="9">
    <location>
        <begin position="6"/>
        <end position="90"/>
    </location>
</feature>
<dbReference type="InterPro" id="IPR058922">
    <property type="entry name" value="WHD_DRP"/>
</dbReference>
<dbReference type="InterPro" id="IPR038005">
    <property type="entry name" value="RX-like_CC"/>
</dbReference>
<dbReference type="InterPro" id="IPR036388">
    <property type="entry name" value="WH-like_DNA-bd_sf"/>
</dbReference>
<keyword evidence="4" id="KW-0381">Hypersensitive response</keyword>
<keyword evidence="3" id="KW-0963">Cytoplasm</keyword>
<dbReference type="InterPro" id="IPR055414">
    <property type="entry name" value="LRR_R13L4/SHOC2-like"/>
</dbReference>
<evidence type="ECO:0000256" key="4">
    <source>
        <dbReference type="ARBA" id="ARBA00022667"/>
    </source>
</evidence>
<evidence type="ECO:0000256" key="3">
    <source>
        <dbReference type="ARBA" id="ARBA00022490"/>
    </source>
</evidence>
<dbReference type="Gene3D" id="1.10.8.430">
    <property type="entry name" value="Helical domain of apoptotic protease-activating factors"/>
    <property type="match status" value="1"/>
</dbReference>
<dbReference type="Pfam" id="PF00931">
    <property type="entry name" value="NB-ARC"/>
    <property type="match status" value="1"/>
</dbReference>
<dbReference type="InterPro" id="IPR042197">
    <property type="entry name" value="Apaf_helical"/>
</dbReference>
<sequence>MAESSISFFVEKLYDSVSQQASLYGAVEGQVRLLRNELEWIRQFLECADAERRYDKMFKLWVNQIRDAAYDAEDAIDEFIFKVERKRLQRFNNLKFLNLLPACVVLPDKLRLVNELNGRISETNITLEKILINKRRYGMEDLRAYEPGSSSGIATTSERYSNQMVARKEKRIPTVEETNVVGMKNDVEAVKGKLLEGAMERVVVAIWGMGGLGKTTLAKKVYNHSDVQHHFSCRAWVYVSQEYNIRELLLGIANCVTTLEDEQKRKNENELGEVVKKCLQGKRYLIVLDDVWNTDVWRGLSSYFPAESNKSRVLITTRREDIAVDAHSECYKLQLLGEKESWELFLNKVGSEAVLTWPGLEEFKKEIVAKCKGLPLAIVVLGGLLSLKDLTPESWRKVLKTMDWHLSQGPDSCLGILALSYNDLPTYLKPCFLYCGVFPEDSEIKASKLIRLWVAEGFVQKRGKETLEDIAEDYLYELIQRSMIQVADTRDDGRVKSCRIHDLLRDLAISEAKEEKLFEVDENIDVDVPPTSVRRLIGNIDQTNSPHLKNSNIRSLILNRSIDGGDEVCLHKCPKLLRVLHVDSLYKLPGKIGELIHLKYLCLSGIKWGIFLPPSIGGLVNLQTLDSGAEFICIPHTIWKLKQMRHLNCWGGRISSRQSMRERWVEGHLGVHQMTNLQTLYLEGGDWLKDNNLGKLAHHLKQLKLDLYSHPKLKEGSFRSIAQLTGLQKLKLLTDKFIESEGLSTSTPILFPGLESFSHHKCLYKLRLVGPIRKLRVETTLYPPNLMQLKLFRTRMEEDPMPILGRLPNLRILTLLRDSYKGTGMNCPHGGFLRLEFLQMRLLDNLEDLSVEEGAMPNLKTLKIEYCDQMRKFPDGLLQLKKLQRLNLYPVSQELMSGVLETQGEDWKRIRRIITSQVPP</sequence>
<dbReference type="Gene3D" id="1.20.5.4130">
    <property type="match status" value="1"/>
</dbReference>
<dbReference type="SMR" id="A0A438D5B7"/>
<keyword evidence="7" id="KW-0611">Plant defense</keyword>
<evidence type="ECO:0000259" key="11">
    <source>
        <dbReference type="Pfam" id="PF23598"/>
    </source>
</evidence>
<gene>
    <name evidence="12" type="primary">RPP13_15</name>
    <name evidence="12" type="ORF">CK203_097640</name>
</gene>
<dbReference type="Pfam" id="PF23559">
    <property type="entry name" value="WHD_DRP"/>
    <property type="match status" value="1"/>
</dbReference>
<feature type="domain" description="Disease resistance R13L4/SHOC-2-like LRR" evidence="11">
    <location>
        <begin position="571"/>
        <end position="888"/>
    </location>
</feature>
<dbReference type="Proteomes" id="UP000288805">
    <property type="component" value="Unassembled WGS sequence"/>
</dbReference>
<dbReference type="Gene3D" id="3.80.10.10">
    <property type="entry name" value="Ribonuclease Inhibitor"/>
    <property type="match status" value="2"/>
</dbReference>